<name>A0A6J5MFU6_9CAUD</name>
<sequence>RERKIQAGVNKELESDMERIGLKVVNGGKE</sequence>
<dbReference type="EMBL" id="LR796440">
    <property type="protein sequence ID" value="CAB4143926.1"/>
    <property type="molecule type" value="Genomic_DNA"/>
</dbReference>
<protein>
    <submittedName>
        <fullName evidence="1">Uncharacterized protein</fullName>
    </submittedName>
</protein>
<reference evidence="1" key="1">
    <citation type="submission" date="2020-04" db="EMBL/GenBank/DDBJ databases">
        <authorList>
            <person name="Chiriac C."/>
            <person name="Salcher M."/>
            <person name="Ghai R."/>
            <person name="Kavagutti S V."/>
        </authorList>
    </citation>
    <scope>NUCLEOTIDE SEQUENCE</scope>
</reference>
<proteinExistence type="predicted"/>
<evidence type="ECO:0000313" key="1">
    <source>
        <dbReference type="EMBL" id="CAB4143926.1"/>
    </source>
</evidence>
<accession>A0A6J5MFU6</accession>
<organism evidence="1">
    <name type="scientific">uncultured Caudovirales phage</name>
    <dbReference type="NCBI Taxonomy" id="2100421"/>
    <lineage>
        <taxon>Viruses</taxon>
        <taxon>Duplodnaviria</taxon>
        <taxon>Heunggongvirae</taxon>
        <taxon>Uroviricota</taxon>
        <taxon>Caudoviricetes</taxon>
        <taxon>Peduoviridae</taxon>
        <taxon>Maltschvirus</taxon>
        <taxon>Maltschvirus maltsch</taxon>
    </lineage>
</organism>
<gene>
    <name evidence="1" type="ORF">UFOVP454_1</name>
</gene>
<feature type="non-terminal residue" evidence="1">
    <location>
        <position position="1"/>
    </location>
</feature>